<keyword evidence="2" id="KW-1185">Reference proteome</keyword>
<comment type="caution">
    <text evidence="1">The sequence shown here is derived from an EMBL/GenBank/DDBJ whole genome shotgun (WGS) entry which is preliminary data.</text>
</comment>
<dbReference type="RefSeq" id="WP_272090810.1">
    <property type="nucleotide sequence ID" value="NZ_JAQNDL010000003.1"/>
</dbReference>
<sequence length="116" mass="13029">MPFRYEELVTPMGRPYVRVHVSGDIDLRDAEEYVARFEGAYQRRRVLSVVASGTEYSAKARKHLLAMRESSPHATVTTSALVRAAIHLMTRSAAGGTYRVFTDEPEALAWLDDQEA</sequence>
<evidence type="ECO:0000313" key="1">
    <source>
        <dbReference type="EMBL" id="MDC0722275.1"/>
    </source>
</evidence>
<organism evidence="1 2">
    <name type="scientific">Nannocystis bainbridge</name>
    <dbReference type="NCBI Taxonomy" id="2995303"/>
    <lineage>
        <taxon>Bacteria</taxon>
        <taxon>Pseudomonadati</taxon>
        <taxon>Myxococcota</taxon>
        <taxon>Polyangia</taxon>
        <taxon>Nannocystales</taxon>
        <taxon>Nannocystaceae</taxon>
        <taxon>Nannocystis</taxon>
    </lineage>
</organism>
<evidence type="ECO:0000313" key="2">
    <source>
        <dbReference type="Proteomes" id="UP001221686"/>
    </source>
</evidence>
<dbReference type="InterPro" id="IPR036513">
    <property type="entry name" value="STAS_dom_sf"/>
</dbReference>
<reference evidence="1 2" key="1">
    <citation type="submission" date="2022-11" db="EMBL/GenBank/DDBJ databases">
        <title>Minimal conservation of predation-associated metabolite biosynthetic gene clusters underscores biosynthetic potential of Myxococcota including descriptions for ten novel species: Archangium lansinium sp. nov., Myxococcus landrumus sp. nov., Nannocystis bai.</title>
        <authorList>
            <person name="Ahearne A."/>
            <person name="Stevens C."/>
            <person name="Dowd S."/>
        </authorList>
    </citation>
    <scope>NUCLEOTIDE SEQUENCE [LARGE SCALE GENOMIC DNA]</scope>
    <source>
        <strain evidence="1 2">BB15-2</strain>
    </source>
</reference>
<name>A0ABT5E8T0_9BACT</name>
<gene>
    <name evidence="1" type="ORF">POL25_35620</name>
</gene>
<accession>A0ABT5E8T0</accession>
<dbReference type="InterPro" id="IPR038396">
    <property type="entry name" value="SpoIIAA-like_sf"/>
</dbReference>
<dbReference type="Gene3D" id="3.40.50.10600">
    <property type="entry name" value="SpoIIaa-like domains"/>
    <property type="match status" value="1"/>
</dbReference>
<protein>
    <submittedName>
        <fullName evidence="1">STAS/SEC14 domain-containing protein</fullName>
    </submittedName>
</protein>
<dbReference type="SUPFAM" id="SSF52091">
    <property type="entry name" value="SpoIIaa-like"/>
    <property type="match status" value="1"/>
</dbReference>
<dbReference type="EMBL" id="JAQNDL010000003">
    <property type="protein sequence ID" value="MDC0722275.1"/>
    <property type="molecule type" value="Genomic_DNA"/>
</dbReference>
<dbReference type="Proteomes" id="UP001221686">
    <property type="component" value="Unassembled WGS sequence"/>
</dbReference>
<dbReference type="InterPro" id="IPR021866">
    <property type="entry name" value="SpoIIAA-like"/>
</dbReference>
<proteinExistence type="predicted"/>
<dbReference type="Pfam" id="PF11964">
    <property type="entry name" value="SpoIIAA-like"/>
    <property type="match status" value="1"/>
</dbReference>